<dbReference type="GO" id="GO:0003729">
    <property type="term" value="F:mRNA binding"/>
    <property type="evidence" value="ECO:0007669"/>
    <property type="project" value="InterPro"/>
</dbReference>
<dbReference type="PANTHER" id="PTHR12097">
    <property type="entry name" value="SPLICING FACTOR 3B, SUBUNIT 1-RELATED"/>
    <property type="match status" value="1"/>
</dbReference>
<protein>
    <recommendedName>
        <fullName evidence="2">Splicing factor 3B subunit 1 domain-containing protein</fullName>
    </recommendedName>
</protein>
<feature type="compositionally biased region" description="Low complexity" evidence="1">
    <location>
        <begin position="174"/>
        <end position="192"/>
    </location>
</feature>
<proteinExistence type="predicted"/>
<dbReference type="EnsemblPlants" id="ORUFI02G03690.2">
    <property type="protein sequence ID" value="ORUFI02G03690.2"/>
    <property type="gene ID" value="ORUFI02G03690"/>
</dbReference>
<feature type="compositionally biased region" description="Basic and acidic residues" evidence="1">
    <location>
        <begin position="59"/>
        <end position="93"/>
    </location>
</feature>
<dbReference type="Pfam" id="PF08920">
    <property type="entry name" value="SF3b1"/>
    <property type="match status" value="1"/>
</dbReference>
<dbReference type="Proteomes" id="UP000008022">
    <property type="component" value="Unassembled WGS sequence"/>
</dbReference>
<reference evidence="3" key="2">
    <citation type="submission" date="2015-06" db="UniProtKB">
        <authorList>
            <consortium name="EnsemblPlants"/>
        </authorList>
    </citation>
    <scope>IDENTIFICATION</scope>
</reference>
<feature type="region of interest" description="Disordered" evidence="1">
    <location>
        <begin position="1"/>
        <end position="263"/>
    </location>
</feature>
<dbReference type="Gramene" id="ORUFI02G03690.2">
    <property type="protein sequence ID" value="ORUFI02G03690.2"/>
    <property type="gene ID" value="ORUFI02G03690"/>
</dbReference>
<evidence type="ECO:0000313" key="3">
    <source>
        <dbReference type="EnsemblPlants" id="ORUFI02G03690.2"/>
    </source>
</evidence>
<evidence type="ECO:0000313" key="4">
    <source>
        <dbReference type="Proteomes" id="UP000008022"/>
    </source>
</evidence>
<dbReference type="InterPro" id="IPR015016">
    <property type="entry name" value="SF3b_su1"/>
</dbReference>
<accession>A0A0E0N9S9</accession>
<keyword evidence="4" id="KW-1185">Reference proteome</keyword>
<dbReference type="AlphaFoldDB" id="A0A0E0N9S9"/>
<organism evidence="3 4">
    <name type="scientific">Oryza rufipogon</name>
    <name type="common">Brownbeard rice</name>
    <name type="synonym">Asian wild rice</name>
    <dbReference type="NCBI Taxonomy" id="4529"/>
    <lineage>
        <taxon>Eukaryota</taxon>
        <taxon>Viridiplantae</taxon>
        <taxon>Streptophyta</taxon>
        <taxon>Embryophyta</taxon>
        <taxon>Tracheophyta</taxon>
        <taxon>Spermatophyta</taxon>
        <taxon>Magnoliopsida</taxon>
        <taxon>Liliopsida</taxon>
        <taxon>Poales</taxon>
        <taxon>Poaceae</taxon>
        <taxon>BOP clade</taxon>
        <taxon>Oryzoideae</taxon>
        <taxon>Oryzeae</taxon>
        <taxon>Oryzinae</taxon>
        <taxon>Oryza</taxon>
    </lineage>
</organism>
<dbReference type="GO" id="GO:0000245">
    <property type="term" value="P:spliceosomal complex assembly"/>
    <property type="evidence" value="ECO:0007669"/>
    <property type="project" value="InterPro"/>
</dbReference>
<sequence>MGHVDPVDDGLPKKSQRIIDREDDYRRRRLARIISPERHDPFAAGEATPDPSVRTYADAMRENDLQKQKEQLLRDIAQKKKEEEEKAKEKKAVPEQQPVAAPKRRNRWDQSQDGDASAAAGSKKAKTSSDWDAPDATPGIGRWDATPGRVGDATPSVRRNRWDETPTPGRMADADATPAAGGITPGATPSGAWDATPKLPGGLVTPTPKKQRSRWDETPASMGSATPGGTGAATPAGYTPGPTPFGGDNLATPTPGQIASRGPMTPEQYQLLRWERDIEERNRPLTDEELDTMVQDS</sequence>
<evidence type="ECO:0000259" key="2">
    <source>
        <dbReference type="Pfam" id="PF08920"/>
    </source>
</evidence>
<evidence type="ECO:0000256" key="1">
    <source>
        <dbReference type="SAM" id="MobiDB-lite"/>
    </source>
</evidence>
<name>A0A0E0N9S9_ORYRU</name>
<reference evidence="4" key="1">
    <citation type="submission" date="2013-06" db="EMBL/GenBank/DDBJ databases">
        <authorList>
            <person name="Zhao Q."/>
        </authorList>
    </citation>
    <scope>NUCLEOTIDE SEQUENCE</scope>
    <source>
        <strain evidence="4">cv. W1943</strain>
    </source>
</reference>
<dbReference type="InterPro" id="IPR038737">
    <property type="entry name" value="SF3b_su1-like"/>
</dbReference>
<dbReference type="HOGENOM" id="CLU_938070_0_0_1"/>
<feature type="domain" description="Splicing factor 3B subunit 1" evidence="2">
    <location>
        <begin position="206"/>
        <end position="294"/>
    </location>
</feature>
<feature type="compositionally biased region" description="Low complexity" evidence="1">
    <location>
        <begin position="109"/>
        <end position="122"/>
    </location>
</feature>
<feature type="compositionally biased region" description="Basic and acidic residues" evidence="1">
    <location>
        <begin position="17"/>
        <end position="26"/>
    </location>
</feature>